<feature type="domain" description="LysM" evidence="1">
    <location>
        <begin position="476"/>
        <end position="519"/>
    </location>
</feature>
<dbReference type="InterPro" id="IPR024300">
    <property type="entry name" value="SipL_SPOCS_dom"/>
</dbReference>
<dbReference type="EMBL" id="QRVL01000003">
    <property type="protein sequence ID" value="RGS41257.1"/>
    <property type="molecule type" value="Genomic_DNA"/>
</dbReference>
<reference evidence="2 3" key="1">
    <citation type="submission" date="2018-08" db="EMBL/GenBank/DDBJ databases">
        <title>A genome reference for cultivated species of the human gut microbiota.</title>
        <authorList>
            <person name="Zou Y."/>
            <person name="Xue W."/>
            <person name="Luo G."/>
        </authorList>
    </citation>
    <scope>NUCLEOTIDE SEQUENCE [LARGE SCALE GENOMIC DNA]</scope>
    <source>
        <strain evidence="2 3">AF22-12AC</strain>
    </source>
</reference>
<proteinExistence type="predicted"/>
<dbReference type="Pfam" id="PF12673">
    <property type="entry name" value="SipL"/>
    <property type="match status" value="3"/>
</dbReference>
<dbReference type="SMART" id="SM00257">
    <property type="entry name" value="LysM"/>
    <property type="match status" value="1"/>
</dbReference>
<dbReference type="CDD" id="cd00118">
    <property type="entry name" value="LysM"/>
    <property type="match status" value="1"/>
</dbReference>
<name>A0A395VAL2_9FIRM</name>
<comment type="caution">
    <text evidence="2">The sequence shown here is derived from an EMBL/GenBank/DDBJ whole genome shotgun (WGS) entry which is preliminary data.</text>
</comment>
<dbReference type="SUPFAM" id="SSF54106">
    <property type="entry name" value="LysM domain"/>
    <property type="match status" value="1"/>
</dbReference>
<dbReference type="InterPro" id="IPR036779">
    <property type="entry name" value="LysM_dom_sf"/>
</dbReference>
<dbReference type="PROSITE" id="PS51782">
    <property type="entry name" value="LYSM"/>
    <property type="match status" value="1"/>
</dbReference>
<dbReference type="Pfam" id="PF01476">
    <property type="entry name" value="LysM"/>
    <property type="match status" value="1"/>
</dbReference>
<dbReference type="AlphaFoldDB" id="A0A395VAL2"/>
<evidence type="ECO:0000313" key="3">
    <source>
        <dbReference type="Proteomes" id="UP000266172"/>
    </source>
</evidence>
<evidence type="ECO:0000313" key="2">
    <source>
        <dbReference type="EMBL" id="RGS41257.1"/>
    </source>
</evidence>
<protein>
    <submittedName>
        <fullName evidence="2">DUF3794 domain-containing protein</fullName>
    </submittedName>
</protein>
<evidence type="ECO:0000259" key="1">
    <source>
        <dbReference type="PROSITE" id="PS51782"/>
    </source>
</evidence>
<sequence length="524" mass="59144">MGDIFLELEKVKIHRIQQNGTAVSQITLDDDYNVPDYRPDIMKVLKENGELRFDEVKAANKAVWVKGSLVFHILYRCEQSDGKISCLKGEIPFQEKLNIDGLQENGEVHAAGEIEDLTVGVINSRKLSIRAVVVLRASAEEQVLEEFTSRLELPGDYQQKTGTWGALNLLASCRDVCRQKSEIVLPSNKPNVREILWRSVELRNVESHVEDGKAVVTGEILAAVLYSEEEESERLQWYETTVPLECAADCDAAGENCIFKISAVPLSAELEIKPDYDGEERILVLELSVSVDVRVWREEEMELLTDLYSLREKAVPVVRERIGERLLVKNAAKCRVTEQLEIPESQEKILQICACEGTVRLEKYEPVENGIRAEGTITAELLYITTDDNMPIQSAREIYPFSQILEIPDMQPDVEAQMDCGLEQLSAVMMDQEHIEIKAVIQLNLMAFLPQKIQNIEEITEEPLDMEELQNRPGLVGYIAKAGDDLWTIAKENHTTIQDILETNGWTEKNLQPGDAVLIVKQIG</sequence>
<dbReference type="Proteomes" id="UP000266172">
    <property type="component" value="Unassembled WGS sequence"/>
</dbReference>
<organism evidence="2 3">
    <name type="scientific">Roseburia hominis</name>
    <dbReference type="NCBI Taxonomy" id="301301"/>
    <lineage>
        <taxon>Bacteria</taxon>
        <taxon>Bacillati</taxon>
        <taxon>Bacillota</taxon>
        <taxon>Clostridia</taxon>
        <taxon>Lachnospirales</taxon>
        <taxon>Lachnospiraceae</taxon>
        <taxon>Roseburia</taxon>
    </lineage>
</organism>
<gene>
    <name evidence="2" type="ORF">DWX93_06270</name>
</gene>
<accession>A0A395VAL2</accession>
<dbReference type="Gene3D" id="3.10.350.10">
    <property type="entry name" value="LysM domain"/>
    <property type="match status" value="1"/>
</dbReference>
<dbReference type="InterPro" id="IPR018392">
    <property type="entry name" value="LysM"/>
</dbReference>
<dbReference type="RefSeq" id="WP_118097024.1">
    <property type="nucleotide sequence ID" value="NZ_QRVL01000003.1"/>
</dbReference>